<dbReference type="InterPro" id="IPR022037">
    <property type="entry name" value="DUF3606"/>
</dbReference>
<evidence type="ECO:0008006" key="3">
    <source>
        <dbReference type="Google" id="ProtNLM"/>
    </source>
</evidence>
<sequence length="60" mass="6837">MDNKKKKGYQDDSKIDTKDSNEMEYWKKELGVSGQQIAGAIKVTGTNGVKKIKEYLKNKK</sequence>
<comment type="caution">
    <text evidence="2">The sequence shown here is derived from an EMBL/GenBank/DDBJ whole genome shotgun (WGS) entry which is preliminary data.</text>
</comment>
<dbReference type="EMBL" id="VSSQ01000001">
    <property type="protein sequence ID" value="MPL54787.1"/>
    <property type="molecule type" value="Genomic_DNA"/>
</dbReference>
<name>A0A644SKG5_9ZZZZ</name>
<accession>A0A644SKG5</accession>
<reference evidence="2" key="1">
    <citation type="submission" date="2019-08" db="EMBL/GenBank/DDBJ databases">
        <authorList>
            <person name="Kucharzyk K."/>
            <person name="Murdoch R.W."/>
            <person name="Higgins S."/>
            <person name="Loffler F."/>
        </authorList>
    </citation>
    <scope>NUCLEOTIDE SEQUENCE</scope>
</reference>
<evidence type="ECO:0000313" key="2">
    <source>
        <dbReference type="EMBL" id="MPL54787.1"/>
    </source>
</evidence>
<protein>
    <recommendedName>
        <fullName evidence="3">DUF3606 domain-containing protein</fullName>
    </recommendedName>
</protein>
<organism evidence="2">
    <name type="scientific">bioreactor metagenome</name>
    <dbReference type="NCBI Taxonomy" id="1076179"/>
    <lineage>
        <taxon>unclassified sequences</taxon>
        <taxon>metagenomes</taxon>
        <taxon>ecological metagenomes</taxon>
    </lineage>
</organism>
<gene>
    <name evidence="2" type="ORF">SDC9_00253</name>
</gene>
<proteinExistence type="predicted"/>
<dbReference type="AlphaFoldDB" id="A0A644SKG5"/>
<feature type="region of interest" description="Disordered" evidence="1">
    <location>
        <begin position="1"/>
        <end position="20"/>
    </location>
</feature>
<evidence type="ECO:0000256" key="1">
    <source>
        <dbReference type="SAM" id="MobiDB-lite"/>
    </source>
</evidence>
<dbReference type="Pfam" id="PF12244">
    <property type="entry name" value="DUF3606"/>
    <property type="match status" value="1"/>
</dbReference>